<name>A0A518HBX2_9BACT</name>
<dbReference type="Pfam" id="PF00069">
    <property type="entry name" value="Pkinase"/>
    <property type="match status" value="1"/>
</dbReference>
<evidence type="ECO:0000259" key="7">
    <source>
        <dbReference type="PROSITE" id="PS50011"/>
    </source>
</evidence>
<dbReference type="Gene3D" id="3.30.200.20">
    <property type="entry name" value="Phosphorylase Kinase, domain 1"/>
    <property type="match status" value="1"/>
</dbReference>
<dbReference type="PROSITE" id="PS00108">
    <property type="entry name" value="PROTEIN_KINASE_ST"/>
    <property type="match status" value="1"/>
</dbReference>
<dbReference type="InterPro" id="IPR011009">
    <property type="entry name" value="Kinase-like_dom_sf"/>
</dbReference>
<evidence type="ECO:0000256" key="5">
    <source>
        <dbReference type="PROSITE-ProRule" id="PRU10141"/>
    </source>
</evidence>
<keyword evidence="4 5" id="KW-0067">ATP-binding</keyword>
<keyword evidence="6" id="KW-0812">Transmembrane</keyword>
<evidence type="ECO:0000256" key="2">
    <source>
        <dbReference type="ARBA" id="ARBA00022741"/>
    </source>
</evidence>
<dbReference type="OrthoDB" id="6111975at2"/>
<feature type="transmembrane region" description="Helical" evidence="6">
    <location>
        <begin position="536"/>
        <end position="556"/>
    </location>
</feature>
<proteinExistence type="predicted"/>
<evidence type="ECO:0000256" key="4">
    <source>
        <dbReference type="ARBA" id="ARBA00022840"/>
    </source>
</evidence>
<evidence type="ECO:0000313" key="9">
    <source>
        <dbReference type="Proteomes" id="UP000317835"/>
    </source>
</evidence>
<evidence type="ECO:0000256" key="3">
    <source>
        <dbReference type="ARBA" id="ARBA00022777"/>
    </source>
</evidence>
<sequence length="573" mass="63483">MSEPGTTEPIEETLSLDRARFVNDACERFEVAWDAGPRPRIEDFLPGGAAPERPVLLRELIALELELRRDRGERPEPPEYLDRFPDQPGVVSAVFCGAEPGAIAGYELMGELGRGGMGVVYRARQGSLNRLVALKVMRSGRLATEAEARRFRIEAEAAAGLRHPHIVRIFEVGCWQGLHYFSMELIEGVSLSRVLPTLRADPRAAAVLLVKVSRAVGHAHAHGFVHRDLKPGNILLDGDPADPPESREPFVTDFGLVKRVGPGSEEGPTISGGIVGTLEYMAPEQARGGPVDARTDVYGLGAVLYAMLAGRPPFRADSPMETLVQVNEREPEPPTRANPKVPRDLERICLKCLEKDPDRRYASAEELAEDLGRFLRDEPVDARRTGLVGRLRRWSRREPEFAYRLVALGAITALTQFNYLAHAPGIRKLDVHVRVTGAELLWLVAVVVLRFASARSARPARVWPAWIAVDVIALTLVLRQIDAASSVLVIGYPMLVAASGLWSRERLVWLTAGLAAYGYATLWVESVLTHGFERNYYLNIVVVSLMVTAMVVSSQVRRLWSLSRFYEHRPDRG</sequence>
<protein>
    <submittedName>
        <fullName evidence="8">Serine/threonine-protein kinase PknB</fullName>
        <ecNumber evidence="8">2.7.11.1</ecNumber>
    </submittedName>
</protein>
<feature type="domain" description="Protein kinase" evidence="7">
    <location>
        <begin position="106"/>
        <end position="375"/>
    </location>
</feature>
<dbReference type="AlphaFoldDB" id="A0A518HBX2"/>
<dbReference type="InterPro" id="IPR000719">
    <property type="entry name" value="Prot_kinase_dom"/>
</dbReference>
<dbReference type="KEGG" id="tpla:ElP_62910"/>
<keyword evidence="6" id="KW-0472">Membrane</keyword>
<dbReference type="Gene3D" id="1.10.510.10">
    <property type="entry name" value="Transferase(Phosphotransferase) domain 1"/>
    <property type="match status" value="1"/>
</dbReference>
<dbReference type="CDD" id="cd14014">
    <property type="entry name" value="STKc_PknB_like"/>
    <property type="match status" value="1"/>
</dbReference>
<dbReference type="InterPro" id="IPR017441">
    <property type="entry name" value="Protein_kinase_ATP_BS"/>
</dbReference>
<dbReference type="SUPFAM" id="SSF56112">
    <property type="entry name" value="Protein kinase-like (PK-like)"/>
    <property type="match status" value="1"/>
</dbReference>
<accession>A0A518HBX2</accession>
<keyword evidence="2 5" id="KW-0547">Nucleotide-binding</keyword>
<dbReference type="EC" id="2.7.11.1" evidence="8"/>
<keyword evidence="3 8" id="KW-0418">Kinase</keyword>
<organism evidence="8 9">
    <name type="scientific">Tautonia plasticadhaerens</name>
    <dbReference type="NCBI Taxonomy" id="2527974"/>
    <lineage>
        <taxon>Bacteria</taxon>
        <taxon>Pseudomonadati</taxon>
        <taxon>Planctomycetota</taxon>
        <taxon>Planctomycetia</taxon>
        <taxon>Isosphaerales</taxon>
        <taxon>Isosphaeraceae</taxon>
        <taxon>Tautonia</taxon>
    </lineage>
</organism>
<evidence type="ECO:0000256" key="6">
    <source>
        <dbReference type="SAM" id="Phobius"/>
    </source>
</evidence>
<dbReference type="SMART" id="SM00220">
    <property type="entry name" value="S_TKc"/>
    <property type="match status" value="1"/>
</dbReference>
<keyword evidence="9" id="KW-1185">Reference proteome</keyword>
<dbReference type="PANTHER" id="PTHR43289:SF6">
    <property type="entry name" value="SERINE_THREONINE-PROTEIN KINASE NEKL-3"/>
    <property type="match status" value="1"/>
</dbReference>
<dbReference type="InterPro" id="IPR008271">
    <property type="entry name" value="Ser/Thr_kinase_AS"/>
</dbReference>
<feature type="transmembrane region" description="Helical" evidence="6">
    <location>
        <begin position="507"/>
        <end position="524"/>
    </location>
</feature>
<evidence type="ECO:0000256" key="1">
    <source>
        <dbReference type="ARBA" id="ARBA00022679"/>
    </source>
</evidence>
<feature type="binding site" evidence="5">
    <location>
        <position position="135"/>
    </location>
    <ligand>
        <name>ATP</name>
        <dbReference type="ChEBI" id="CHEBI:30616"/>
    </ligand>
</feature>
<dbReference type="EMBL" id="CP036426">
    <property type="protein sequence ID" value="QDV38339.1"/>
    <property type="molecule type" value="Genomic_DNA"/>
</dbReference>
<keyword evidence="6" id="KW-1133">Transmembrane helix</keyword>
<dbReference type="GO" id="GO:0005524">
    <property type="term" value="F:ATP binding"/>
    <property type="evidence" value="ECO:0007669"/>
    <property type="project" value="UniProtKB-UniRule"/>
</dbReference>
<dbReference type="PROSITE" id="PS00107">
    <property type="entry name" value="PROTEIN_KINASE_ATP"/>
    <property type="match status" value="1"/>
</dbReference>
<dbReference type="PROSITE" id="PS50011">
    <property type="entry name" value="PROTEIN_KINASE_DOM"/>
    <property type="match status" value="1"/>
</dbReference>
<dbReference type="RefSeq" id="WP_145276754.1">
    <property type="nucleotide sequence ID" value="NZ_CP036426.1"/>
</dbReference>
<dbReference type="GO" id="GO:0004674">
    <property type="term" value="F:protein serine/threonine kinase activity"/>
    <property type="evidence" value="ECO:0007669"/>
    <property type="project" value="UniProtKB-EC"/>
</dbReference>
<gene>
    <name evidence="8" type="primary">pknB_22</name>
    <name evidence="8" type="ORF">ElP_62910</name>
</gene>
<evidence type="ECO:0000313" key="8">
    <source>
        <dbReference type="EMBL" id="QDV38339.1"/>
    </source>
</evidence>
<reference evidence="8 9" key="1">
    <citation type="submission" date="2019-02" db="EMBL/GenBank/DDBJ databases">
        <title>Deep-cultivation of Planctomycetes and their phenomic and genomic characterization uncovers novel biology.</title>
        <authorList>
            <person name="Wiegand S."/>
            <person name="Jogler M."/>
            <person name="Boedeker C."/>
            <person name="Pinto D."/>
            <person name="Vollmers J."/>
            <person name="Rivas-Marin E."/>
            <person name="Kohn T."/>
            <person name="Peeters S.H."/>
            <person name="Heuer A."/>
            <person name="Rast P."/>
            <person name="Oberbeckmann S."/>
            <person name="Bunk B."/>
            <person name="Jeske O."/>
            <person name="Meyerdierks A."/>
            <person name="Storesund J.E."/>
            <person name="Kallscheuer N."/>
            <person name="Luecker S."/>
            <person name="Lage O.M."/>
            <person name="Pohl T."/>
            <person name="Merkel B.J."/>
            <person name="Hornburger P."/>
            <person name="Mueller R.-W."/>
            <person name="Bruemmer F."/>
            <person name="Labrenz M."/>
            <person name="Spormann A.M."/>
            <person name="Op den Camp H."/>
            <person name="Overmann J."/>
            <person name="Amann R."/>
            <person name="Jetten M.S.M."/>
            <person name="Mascher T."/>
            <person name="Medema M.H."/>
            <person name="Devos D.P."/>
            <person name="Kaster A.-K."/>
            <person name="Ovreas L."/>
            <person name="Rohde M."/>
            <person name="Galperin M.Y."/>
            <person name="Jogler C."/>
        </authorList>
    </citation>
    <scope>NUCLEOTIDE SEQUENCE [LARGE SCALE GENOMIC DNA]</scope>
    <source>
        <strain evidence="8 9">ElP</strain>
    </source>
</reference>
<feature type="transmembrane region" description="Helical" evidence="6">
    <location>
        <begin position="484"/>
        <end position="502"/>
    </location>
</feature>
<dbReference type="PANTHER" id="PTHR43289">
    <property type="entry name" value="MITOGEN-ACTIVATED PROTEIN KINASE KINASE KINASE 20-RELATED"/>
    <property type="match status" value="1"/>
</dbReference>
<keyword evidence="1 8" id="KW-0808">Transferase</keyword>
<dbReference type="Proteomes" id="UP000317835">
    <property type="component" value="Chromosome"/>
</dbReference>